<evidence type="ECO:0000313" key="2">
    <source>
        <dbReference type="Proteomes" id="UP000281431"/>
    </source>
</evidence>
<keyword evidence="2" id="KW-1185">Reference proteome</keyword>
<dbReference type="Proteomes" id="UP000281431">
    <property type="component" value="Unassembled WGS sequence"/>
</dbReference>
<dbReference type="EMBL" id="REFZ01000006">
    <property type="protein sequence ID" value="RQH00474.1"/>
    <property type="molecule type" value="Genomic_DNA"/>
</dbReference>
<evidence type="ECO:0000313" key="1">
    <source>
        <dbReference type="EMBL" id="RQH00474.1"/>
    </source>
</evidence>
<dbReference type="OrthoDB" id="200913at2157"/>
<reference evidence="1 2" key="1">
    <citation type="submission" date="2018-10" db="EMBL/GenBank/DDBJ databases">
        <title>Natrarchaeobius chitinivorans gen. nov., sp. nov., and Natrarchaeobius haloalkaliphilus sp. nov., alkaliphilic, chitin-utilizing haloarchaea from hypersaline alkaline lakes.</title>
        <authorList>
            <person name="Sorokin D.Y."/>
            <person name="Elcheninov A.G."/>
            <person name="Kostrikina N.A."/>
            <person name="Bale N.J."/>
            <person name="Sinninghe Damste J.S."/>
            <person name="Khijniak T.V."/>
            <person name="Kublanov I.V."/>
            <person name="Toshchakov S.V."/>
        </authorList>
    </citation>
    <scope>NUCLEOTIDE SEQUENCE [LARGE SCALE GENOMIC DNA]</scope>
    <source>
        <strain evidence="1 2">AArcht7</strain>
    </source>
</reference>
<name>A0A3N6M9M0_NATCH</name>
<proteinExistence type="predicted"/>
<gene>
    <name evidence="1" type="ORF">EA472_11580</name>
</gene>
<organism evidence="1 2">
    <name type="scientific">Natrarchaeobius chitinivorans</name>
    <dbReference type="NCBI Taxonomy" id="1679083"/>
    <lineage>
        <taxon>Archaea</taxon>
        <taxon>Methanobacteriati</taxon>
        <taxon>Methanobacteriota</taxon>
        <taxon>Stenosarchaea group</taxon>
        <taxon>Halobacteria</taxon>
        <taxon>Halobacteriales</taxon>
        <taxon>Natrialbaceae</taxon>
        <taxon>Natrarchaeobius</taxon>
    </lineage>
</organism>
<dbReference type="AlphaFoldDB" id="A0A3N6M9M0"/>
<comment type="caution">
    <text evidence="1">The sequence shown here is derived from an EMBL/GenBank/DDBJ whole genome shotgun (WGS) entry which is preliminary data.</text>
</comment>
<sequence>MTSIRDLLAERVGVGETYRLALEERDGTLVADHPNDASPLSVVVVDGLEQLDEYPPTEPVDVELLDRIVDGRVAARVVGPDQTRH</sequence>
<protein>
    <submittedName>
        <fullName evidence="1">Uncharacterized protein</fullName>
    </submittedName>
</protein>
<accession>A0A3N6M9M0</accession>